<gene>
    <name evidence="1" type="ORF">ENM84_07205</name>
</gene>
<name>A0A7C5TGK9_9CREN</name>
<reference evidence="1" key="1">
    <citation type="journal article" date="2020" name="mSystems">
        <title>Genome- and Community-Level Interaction Insights into Carbon Utilization and Element Cycling Functions of Hydrothermarchaeota in Hydrothermal Sediment.</title>
        <authorList>
            <person name="Zhou Z."/>
            <person name="Liu Y."/>
            <person name="Xu W."/>
            <person name="Pan J."/>
            <person name="Luo Z.H."/>
            <person name="Li M."/>
        </authorList>
    </citation>
    <scope>NUCLEOTIDE SEQUENCE [LARGE SCALE GENOMIC DNA]</scope>
    <source>
        <strain evidence="1">SpSt-1121</strain>
    </source>
</reference>
<accession>A0A7C5TGK9</accession>
<protein>
    <submittedName>
        <fullName evidence="1">Uncharacterized protein</fullName>
    </submittedName>
</protein>
<dbReference type="AlphaFoldDB" id="A0A7C5TGK9"/>
<comment type="caution">
    <text evidence="1">The sequence shown here is derived from an EMBL/GenBank/DDBJ whole genome shotgun (WGS) entry which is preliminary data.</text>
</comment>
<dbReference type="EMBL" id="DRZI01000311">
    <property type="protein sequence ID" value="HHP82434.1"/>
    <property type="molecule type" value="Genomic_DNA"/>
</dbReference>
<organism evidence="1">
    <name type="scientific">Ignisphaera aggregans</name>
    <dbReference type="NCBI Taxonomy" id="334771"/>
    <lineage>
        <taxon>Archaea</taxon>
        <taxon>Thermoproteota</taxon>
        <taxon>Thermoprotei</taxon>
        <taxon>Desulfurococcales</taxon>
        <taxon>Desulfurococcaceae</taxon>
        <taxon>Ignisphaera</taxon>
    </lineage>
</organism>
<evidence type="ECO:0000313" key="1">
    <source>
        <dbReference type="EMBL" id="HHP82434.1"/>
    </source>
</evidence>
<proteinExistence type="predicted"/>
<sequence length="91" mass="10761">MWVERTQKRYPKSWKYIKGVRRAIERHGERIKNISWDYAHKIGDLIVELAYRHKSVIILEDLEKLREKELSVARDSTRSSHCGSTAEYSSA</sequence>